<evidence type="ECO:0000313" key="17">
    <source>
        <dbReference type="EMBL" id="MEY8762634.1"/>
    </source>
</evidence>
<name>A0ABV4DTQ7_9CLOT</name>
<comment type="caution">
    <text evidence="17">The sequence shown here is derived from an EMBL/GenBank/DDBJ whole genome shotgun (WGS) entry which is preliminary data.</text>
</comment>
<comment type="function">
    <text evidence="11 13">F(1)F(0) ATP synthase produces ATP from ADP in the presence of a proton or sodium gradient. F-type ATPases consist of two structural domains, F(1) containing the extramembraneous catalytic core and F(0) containing the membrane proton channel, linked together by a central stalk and a peripheral stalk. During catalysis, ATP synthesis in the catalytic domain of F(1) is coupled via a rotary mechanism of the central stalk subunits to proton translocation.</text>
</comment>
<keyword evidence="9 13" id="KW-0472">Membrane</keyword>
<dbReference type="InterPro" id="IPR028987">
    <property type="entry name" value="ATP_synth_B-like_membr_sf"/>
</dbReference>
<evidence type="ECO:0000256" key="15">
    <source>
        <dbReference type="SAM" id="Coils"/>
    </source>
</evidence>
<keyword evidence="4 13" id="KW-0138">CF(0)</keyword>
<comment type="subunit">
    <text evidence="13">F-type ATPases have 2 components, F(1) - the catalytic core - and F(0) - the membrane proton channel. F(1) has five subunits: alpha(3), beta(3), gamma(1), delta(1), epsilon(1). F(0) has three main subunits: a(1), b(2) and c(10-14). The alpha and beta chains form an alternating ring which encloses part of the gamma chain. F(1) is attached to F(0) by a central stalk formed by the gamma and epsilon chains, while a peripheral stalk is formed by the delta and b chains.</text>
</comment>
<keyword evidence="5 13" id="KW-0812">Transmembrane</keyword>
<dbReference type="HAMAP" id="MF_01398">
    <property type="entry name" value="ATP_synth_b_bprime"/>
    <property type="match status" value="1"/>
</dbReference>
<protein>
    <recommendedName>
        <fullName evidence="13">ATP synthase subunit b</fullName>
    </recommendedName>
    <alternativeName>
        <fullName evidence="13">ATP synthase F(0) sector subunit b</fullName>
    </alternativeName>
    <alternativeName>
        <fullName evidence="13">ATPase subunit I</fullName>
    </alternativeName>
    <alternativeName>
        <fullName evidence="13">F-type ATPase subunit b</fullName>
        <shortName evidence="13">F-ATPase subunit b</shortName>
    </alternativeName>
</protein>
<dbReference type="Pfam" id="PF00430">
    <property type="entry name" value="ATP-synt_B"/>
    <property type="match status" value="1"/>
</dbReference>
<keyword evidence="15" id="KW-0175">Coiled coil</keyword>
<evidence type="ECO:0000256" key="4">
    <source>
        <dbReference type="ARBA" id="ARBA00022547"/>
    </source>
</evidence>
<feature type="compositionally biased region" description="Basic and acidic residues" evidence="16">
    <location>
        <begin position="53"/>
        <end position="64"/>
    </location>
</feature>
<dbReference type="NCBIfam" id="NF009992">
    <property type="entry name" value="PRK13461.1"/>
    <property type="match status" value="1"/>
</dbReference>
<dbReference type="Proteomes" id="UP001565220">
    <property type="component" value="Unassembled WGS sequence"/>
</dbReference>
<evidence type="ECO:0000256" key="8">
    <source>
        <dbReference type="ARBA" id="ARBA00023065"/>
    </source>
</evidence>
<feature type="transmembrane region" description="Helical" evidence="13">
    <location>
        <begin position="6"/>
        <end position="27"/>
    </location>
</feature>
<evidence type="ECO:0000256" key="11">
    <source>
        <dbReference type="ARBA" id="ARBA00025198"/>
    </source>
</evidence>
<gene>
    <name evidence="13" type="primary">atpF</name>
    <name evidence="17" type="ORF">AB8S09_03090</name>
</gene>
<evidence type="ECO:0000256" key="3">
    <source>
        <dbReference type="ARBA" id="ARBA00022475"/>
    </source>
</evidence>
<feature type="region of interest" description="Disordered" evidence="16">
    <location>
        <begin position="53"/>
        <end position="72"/>
    </location>
</feature>
<dbReference type="CDD" id="cd06503">
    <property type="entry name" value="ATP-synt_Fo_b"/>
    <property type="match status" value="1"/>
</dbReference>
<evidence type="ECO:0000256" key="2">
    <source>
        <dbReference type="ARBA" id="ARBA00022448"/>
    </source>
</evidence>
<evidence type="ECO:0000256" key="12">
    <source>
        <dbReference type="ARBA" id="ARBA00037847"/>
    </source>
</evidence>
<evidence type="ECO:0000256" key="7">
    <source>
        <dbReference type="ARBA" id="ARBA00022989"/>
    </source>
</evidence>
<organism evidence="17 18">
    <name type="scientific">Clostridium lapidicellarium</name>
    <dbReference type="NCBI Taxonomy" id="3240931"/>
    <lineage>
        <taxon>Bacteria</taxon>
        <taxon>Bacillati</taxon>
        <taxon>Bacillota</taxon>
        <taxon>Clostridia</taxon>
        <taxon>Eubacteriales</taxon>
        <taxon>Clostridiaceae</taxon>
        <taxon>Clostridium</taxon>
    </lineage>
</organism>
<evidence type="ECO:0000256" key="14">
    <source>
        <dbReference type="RuleBase" id="RU003848"/>
    </source>
</evidence>
<keyword evidence="18" id="KW-1185">Reference proteome</keyword>
<keyword evidence="8 13" id="KW-0406">Ion transport</keyword>
<comment type="subcellular location">
    <subcellularLocation>
        <location evidence="13">Cell membrane</location>
        <topology evidence="13">Single-pass membrane protein</topology>
    </subcellularLocation>
    <subcellularLocation>
        <location evidence="12">Endomembrane system</location>
        <topology evidence="12">Single-pass membrane protein</topology>
    </subcellularLocation>
</comment>
<keyword evidence="2 13" id="KW-0813">Transport</keyword>
<dbReference type="PANTHER" id="PTHR33445">
    <property type="entry name" value="ATP SYNTHASE SUBUNIT B', CHLOROPLASTIC"/>
    <property type="match status" value="1"/>
</dbReference>
<keyword evidence="3 13" id="KW-1003">Cell membrane</keyword>
<dbReference type="InterPro" id="IPR002146">
    <property type="entry name" value="ATP_synth_b/b'su_bac/chlpt"/>
</dbReference>
<dbReference type="Gene3D" id="1.20.5.620">
    <property type="entry name" value="F1F0 ATP synthase subunit B, membrane domain"/>
    <property type="match status" value="1"/>
</dbReference>
<evidence type="ECO:0000256" key="5">
    <source>
        <dbReference type="ARBA" id="ARBA00022692"/>
    </source>
</evidence>
<evidence type="ECO:0000256" key="16">
    <source>
        <dbReference type="SAM" id="MobiDB-lite"/>
    </source>
</evidence>
<keyword evidence="7 13" id="KW-1133">Transmembrane helix</keyword>
<dbReference type="SUPFAM" id="SSF81573">
    <property type="entry name" value="F1F0 ATP synthase subunit B, membrane domain"/>
    <property type="match status" value="1"/>
</dbReference>
<accession>A0ABV4DTQ7</accession>
<evidence type="ECO:0000256" key="6">
    <source>
        <dbReference type="ARBA" id="ARBA00022781"/>
    </source>
</evidence>
<evidence type="ECO:0000256" key="10">
    <source>
        <dbReference type="ARBA" id="ARBA00023310"/>
    </source>
</evidence>
<dbReference type="PANTHER" id="PTHR33445:SF1">
    <property type="entry name" value="ATP SYNTHASE SUBUNIT B"/>
    <property type="match status" value="1"/>
</dbReference>
<keyword evidence="10 13" id="KW-0066">ATP synthesis</keyword>
<dbReference type="InterPro" id="IPR050059">
    <property type="entry name" value="ATP_synthase_B_chain"/>
</dbReference>
<dbReference type="NCBIfam" id="TIGR01144">
    <property type="entry name" value="ATP_synt_b"/>
    <property type="match status" value="1"/>
</dbReference>
<proteinExistence type="inferred from homology"/>
<dbReference type="InterPro" id="IPR005864">
    <property type="entry name" value="ATP_synth_F0_bsu_bac"/>
</dbReference>
<keyword evidence="6 13" id="KW-0375">Hydrogen ion transport</keyword>
<dbReference type="EMBL" id="JBGFFE010000002">
    <property type="protein sequence ID" value="MEY8762634.1"/>
    <property type="molecule type" value="Genomic_DNA"/>
</dbReference>
<feature type="coiled-coil region" evidence="15">
    <location>
        <begin position="96"/>
        <end position="127"/>
    </location>
</feature>
<comment type="similarity">
    <text evidence="1 13 14">Belongs to the ATPase B chain family.</text>
</comment>
<reference evidence="17 18" key="1">
    <citation type="submission" date="2024-08" db="EMBL/GenBank/DDBJ databases">
        <title>Clostridium lapicellarii sp. nov., and Clostridium renhuaiense sp. nov., two species isolated from the mud in a fermentation cellar used for producing sauce-flavour Chinese liquors.</title>
        <authorList>
            <person name="Yang F."/>
            <person name="Wang H."/>
            <person name="Chen L.Q."/>
            <person name="Zhou N."/>
            <person name="Lu J.J."/>
            <person name="Pu X.X."/>
            <person name="Wan B."/>
            <person name="Wang L."/>
            <person name="Liu S.J."/>
        </authorList>
    </citation>
    <scope>NUCLEOTIDE SEQUENCE [LARGE SCALE GENOMIC DNA]</scope>
    <source>
        <strain evidence="17 18">MT-113</strain>
    </source>
</reference>
<evidence type="ECO:0000256" key="13">
    <source>
        <dbReference type="HAMAP-Rule" id="MF_01398"/>
    </source>
</evidence>
<evidence type="ECO:0000256" key="9">
    <source>
        <dbReference type="ARBA" id="ARBA00023136"/>
    </source>
</evidence>
<evidence type="ECO:0000313" key="18">
    <source>
        <dbReference type="Proteomes" id="UP001565220"/>
    </source>
</evidence>
<comment type="function">
    <text evidence="13">Component of the F(0) channel, it forms part of the peripheral stalk, linking F(1) to F(0).</text>
</comment>
<dbReference type="RefSeq" id="WP_294184836.1">
    <property type="nucleotide sequence ID" value="NZ_JBGFFE010000002.1"/>
</dbReference>
<evidence type="ECO:0000256" key="1">
    <source>
        <dbReference type="ARBA" id="ARBA00005513"/>
    </source>
</evidence>
<sequence>MEFNLFRIIATIINFGLLVLILKHFLFDRVNRTIDNRQNEIVGKISSAEENMKKAQSLKEKSEKQLSNTRETGKSIVEEYKVKADKVSSNIVKDAQNEAQLILKRAKTEAEREREKAQDDIKNQVVDLAMLVSSKALEGSIDEKQHRKLIEDFITKVGI</sequence>